<dbReference type="Gene3D" id="1.10.8.60">
    <property type="match status" value="1"/>
</dbReference>
<evidence type="ECO:0000256" key="4">
    <source>
        <dbReference type="ARBA" id="ARBA00022840"/>
    </source>
</evidence>
<dbReference type="InterPro" id="IPR003959">
    <property type="entry name" value="ATPase_AAA_core"/>
</dbReference>
<dbReference type="PANTHER" id="PTHR23078">
    <property type="entry name" value="VESICULAR-FUSION PROTEIN NSF"/>
    <property type="match status" value="1"/>
</dbReference>
<evidence type="ECO:0000256" key="7">
    <source>
        <dbReference type="RuleBase" id="RU367045"/>
    </source>
</evidence>
<dbReference type="GO" id="GO:0005524">
    <property type="term" value="F:ATP binding"/>
    <property type="evidence" value="ECO:0007669"/>
    <property type="project" value="UniProtKB-UniRule"/>
</dbReference>
<dbReference type="InterPro" id="IPR039812">
    <property type="entry name" value="Vesicle-fus_ATPase"/>
</dbReference>
<comment type="cofactor">
    <cofactor evidence="7">
        <name>Mg(2+)</name>
        <dbReference type="ChEBI" id="CHEBI:18420"/>
    </cofactor>
    <text evidence="7">Binds 1 Mg(2+) ion per subunit.</text>
</comment>
<dbReference type="GO" id="GO:0006891">
    <property type="term" value="P:intra-Golgi vesicle-mediated transport"/>
    <property type="evidence" value="ECO:0007669"/>
    <property type="project" value="TreeGrafter"/>
</dbReference>
<dbReference type="GO" id="GO:0043001">
    <property type="term" value="P:Golgi to plasma membrane protein transport"/>
    <property type="evidence" value="ECO:0007669"/>
    <property type="project" value="TreeGrafter"/>
</dbReference>
<comment type="catalytic activity">
    <reaction evidence="7">
        <text>ATP + H2O = ADP + phosphate + H(+)</text>
        <dbReference type="Rhea" id="RHEA:13065"/>
        <dbReference type="ChEBI" id="CHEBI:15377"/>
        <dbReference type="ChEBI" id="CHEBI:15378"/>
        <dbReference type="ChEBI" id="CHEBI:30616"/>
        <dbReference type="ChEBI" id="CHEBI:43474"/>
        <dbReference type="ChEBI" id="CHEBI:456216"/>
        <dbReference type="EC" id="3.6.4.6"/>
    </reaction>
</comment>
<dbReference type="STRING" id="48269.A0A183M7T5"/>
<accession>A0A183M7T5</accession>
<comment type="function">
    <text evidence="7">Required for vesicle-mediated transport. Catalyzes the fusion of transport vesicles within the Golgi cisternae. Is also required for transport from the endoplasmic reticulum to the Golgi stack. Seems to function as a fusion protein required for the delivery of cargo proteins to all compartments of the Golgi stack independent of vesicle origin.</text>
</comment>
<protein>
    <recommendedName>
        <fullName evidence="7">Vesicle-fusing ATPase</fullName>
        <ecNumber evidence="7">3.6.4.6</ecNumber>
    </recommendedName>
</protein>
<organism evidence="8 9">
    <name type="scientific">Schistosoma margrebowiei</name>
    <dbReference type="NCBI Taxonomy" id="48269"/>
    <lineage>
        <taxon>Eukaryota</taxon>
        <taxon>Metazoa</taxon>
        <taxon>Spiralia</taxon>
        <taxon>Lophotrochozoa</taxon>
        <taxon>Platyhelminthes</taxon>
        <taxon>Trematoda</taxon>
        <taxon>Digenea</taxon>
        <taxon>Strigeidida</taxon>
        <taxon>Schistosomatoidea</taxon>
        <taxon>Schistosomatidae</taxon>
        <taxon>Schistosoma</taxon>
    </lineage>
</organism>
<evidence type="ECO:0000256" key="5">
    <source>
        <dbReference type="ARBA" id="ARBA00022927"/>
    </source>
</evidence>
<reference evidence="8 9" key="1">
    <citation type="submission" date="2018-11" db="EMBL/GenBank/DDBJ databases">
        <authorList>
            <consortium name="Pathogen Informatics"/>
        </authorList>
    </citation>
    <scope>NUCLEOTIDE SEQUENCE [LARGE SCALE GENOMIC DNA]</scope>
    <source>
        <strain evidence="8 9">Zambia</strain>
    </source>
</reference>
<comment type="similarity">
    <text evidence="1 6">Belongs to the AAA ATPase family.</text>
</comment>
<evidence type="ECO:0000313" key="8">
    <source>
        <dbReference type="EMBL" id="VDO98692.1"/>
    </source>
</evidence>
<dbReference type="FunFam" id="1.10.8.60:FF:000115">
    <property type="entry name" value="N-ethylmaleimide-sensitive fusion protein, putative"/>
    <property type="match status" value="1"/>
</dbReference>
<sequence length="133" mass="14694">MIFFPIVQGGGAGVHDTVVNQLLTNMDGVNQLNNILVIGMTNRRDMIDEALLRPGRFEMQMEISLPDEDGRLQILNIHTSKMQQAGKLARDVDLKELAAKTKNFSGAEIEGLCRAAAFTSMYQLISVSLLLVF</sequence>
<dbReference type="Pfam" id="PF00004">
    <property type="entry name" value="AAA"/>
    <property type="match status" value="1"/>
</dbReference>
<evidence type="ECO:0000256" key="1">
    <source>
        <dbReference type="ARBA" id="ARBA00006914"/>
    </source>
</evidence>
<dbReference type="EMBL" id="UZAI01007333">
    <property type="protein sequence ID" value="VDO98692.1"/>
    <property type="molecule type" value="Genomic_DNA"/>
</dbReference>
<proteinExistence type="inferred from homology"/>
<dbReference type="AlphaFoldDB" id="A0A183M7T5"/>
<dbReference type="GO" id="GO:0005795">
    <property type="term" value="C:Golgi stack"/>
    <property type="evidence" value="ECO:0007669"/>
    <property type="project" value="TreeGrafter"/>
</dbReference>
<evidence type="ECO:0000256" key="3">
    <source>
        <dbReference type="ARBA" id="ARBA00022741"/>
    </source>
</evidence>
<dbReference type="EC" id="3.6.4.6" evidence="7"/>
<dbReference type="InterPro" id="IPR003960">
    <property type="entry name" value="ATPase_AAA_CS"/>
</dbReference>
<keyword evidence="4 6" id="KW-0067">ATP-binding</keyword>
<dbReference type="Pfam" id="PF17862">
    <property type="entry name" value="AAA_lid_3"/>
    <property type="match status" value="1"/>
</dbReference>
<dbReference type="GO" id="GO:0046872">
    <property type="term" value="F:metal ion binding"/>
    <property type="evidence" value="ECO:0007669"/>
    <property type="project" value="UniProtKB-UniRule"/>
</dbReference>
<evidence type="ECO:0000313" key="9">
    <source>
        <dbReference type="Proteomes" id="UP000277204"/>
    </source>
</evidence>
<keyword evidence="7" id="KW-0931">ER-Golgi transport</keyword>
<keyword evidence="7" id="KW-0479">Metal-binding</keyword>
<dbReference type="GO" id="GO:0016887">
    <property type="term" value="F:ATP hydrolysis activity"/>
    <property type="evidence" value="ECO:0007669"/>
    <property type="project" value="InterPro"/>
</dbReference>
<keyword evidence="3 6" id="KW-0547">Nucleotide-binding</keyword>
<name>A0A183M7T5_9TREM</name>
<dbReference type="SUPFAM" id="SSF52540">
    <property type="entry name" value="P-loop containing nucleoside triphosphate hydrolases"/>
    <property type="match status" value="1"/>
</dbReference>
<dbReference type="Gene3D" id="3.40.50.300">
    <property type="entry name" value="P-loop containing nucleotide triphosphate hydrolases"/>
    <property type="match status" value="1"/>
</dbReference>
<evidence type="ECO:0000256" key="2">
    <source>
        <dbReference type="ARBA" id="ARBA00022448"/>
    </source>
</evidence>
<gene>
    <name evidence="8" type="ORF">SMRZ_LOCUS12110</name>
</gene>
<dbReference type="PANTHER" id="PTHR23078:SF3">
    <property type="entry name" value="VESICLE-FUSING ATPASE"/>
    <property type="match status" value="1"/>
</dbReference>
<dbReference type="InterPro" id="IPR027417">
    <property type="entry name" value="P-loop_NTPase"/>
</dbReference>
<dbReference type="GO" id="GO:0035494">
    <property type="term" value="P:SNARE complex disassembly"/>
    <property type="evidence" value="ECO:0007669"/>
    <property type="project" value="InterPro"/>
</dbReference>
<dbReference type="InterPro" id="IPR041569">
    <property type="entry name" value="AAA_lid_3"/>
</dbReference>
<comment type="subcellular location">
    <subcellularLocation>
        <location evidence="7">Cytoplasm</location>
    </subcellularLocation>
</comment>
<keyword evidence="7" id="KW-0963">Cytoplasm</keyword>
<keyword evidence="7" id="KW-0378">Hydrolase</keyword>
<dbReference type="Proteomes" id="UP000277204">
    <property type="component" value="Unassembled WGS sequence"/>
</dbReference>
<keyword evidence="5 7" id="KW-0653">Protein transport</keyword>
<keyword evidence="7" id="KW-0460">Magnesium</keyword>
<evidence type="ECO:0000256" key="6">
    <source>
        <dbReference type="RuleBase" id="RU003651"/>
    </source>
</evidence>
<dbReference type="PROSITE" id="PS00674">
    <property type="entry name" value="AAA"/>
    <property type="match status" value="1"/>
</dbReference>
<keyword evidence="2 7" id="KW-0813">Transport</keyword>
<keyword evidence="9" id="KW-1185">Reference proteome</keyword>